<dbReference type="EC" id="3.1.2.4" evidence="2"/>
<accession>A0A426YWV2</accession>
<organism evidence="5 6">
    <name type="scientific">Ensete ventricosum</name>
    <name type="common">Abyssinian banana</name>
    <name type="synonym">Musa ensete</name>
    <dbReference type="NCBI Taxonomy" id="4639"/>
    <lineage>
        <taxon>Eukaryota</taxon>
        <taxon>Viridiplantae</taxon>
        <taxon>Streptophyta</taxon>
        <taxon>Embryophyta</taxon>
        <taxon>Tracheophyta</taxon>
        <taxon>Spermatophyta</taxon>
        <taxon>Magnoliopsida</taxon>
        <taxon>Liliopsida</taxon>
        <taxon>Zingiberales</taxon>
        <taxon>Musaceae</taxon>
        <taxon>Ensete</taxon>
    </lineage>
</organism>
<comment type="caution">
    <text evidence="5">The sequence shown here is derived from an EMBL/GenBank/DDBJ whole genome shotgun (WGS) entry which is preliminary data.</text>
</comment>
<keyword evidence="3" id="KW-0812">Transmembrane</keyword>
<dbReference type="PANTHER" id="PTHR43176">
    <property type="entry name" value="3-HYDROXYISOBUTYRYL-COA HYDROLASE-RELATED"/>
    <property type="match status" value="1"/>
</dbReference>
<evidence type="ECO:0000256" key="3">
    <source>
        <dbReference type="SAM" id="Phobius"/>
    </source>
</evidence>
<name>A0A426YWV2_ENSVE</name>
<dbReference type="AlphaFoldDB" id="A0A426YWV2"/>
<sequence length="321" mass="35857">MQRFRALASARRSIPSLRRALSTPRASSAHDDELQREVSLPSILIPEISLPLITFRFSLLIVGFAGAGRGQGGCPYRHPQPALCSQCSHQQHDKVLSPSTVVLISCTSIISCRWLSWMVLPWVVEQESLFLGHFVLQLIRLYEFHIYTIFATPEVHIGFHPDAGASFYLSNLTGHLGTVLFMQLQSWLEVIDKCFGHDTVEEILDALAGGGSIVEATTNSSTELLLLSRASYTCNLFHTNDELKSFQSCLRWMCVDHSNARHALVLWSLFLLLGIFVLTISHFVPSCALTRRTYDMMVQLSLTSIFLPLSLCLGLSLPLPR</sequence>
<dbReference type="InterPro" id="IPR021924">
    <property type="entry name" value="DUF3537"/>
</dbReference>
<evidence type="ECO:0000259" key="4">
    <source>
        <dbReference type="Pfam" id="PF16113"/>
    </source>
</evidence>
<feature type="transmembrane region" description="Helical" evidence="3">
    <location>
        <begin position="296"/>
        <end position="317"/>
    </location>
</feature>
<feature type="transmembrane region" description="Helical" evidence="3">
    <location>
        <begin position="264"/>
        <end position="284"/>
    </location>
</feature>
<feature type="domain" description="Enoyl-CoA hydratase/isomerase" evidence="4">
    <location>
        <begin position="148"/>
        <end position="180"/>
    </location>
</feature>
<comment type="similarity">
    <text evidence="2">Belongs to the enoyl-CoA hydratase/isomerase family.</text>
</comment>
<keyword evidence="3" id="KW-0472">Membrane</keyword>
<dbReference type="Gene3D" id="3.90.226.10">
    <property type="entry name" value="2-enoyl-CoA Hydratase, Chain A, domain 1"/>
    <property type="match status" value="1"/>
</dbReference>
<evidence type="ECO:0000313" key="6">
    <source>
        <dbReference type="Proteomes" id="UP000287651"/>
    </source>
</evidence>
<dbReference type="EMBL" id="AMZH03009733">
    <property type="protein sequence ID" value="RRT56210.1"/>
    <property type="molecule type" value="Genomic_DNA"/>
</dbReference>
<dbReference type="PANTHER" id="PTHR43176:SF4">
    <property type="entry name" value="3-HYDROXYISOBUTYRYL-COA HYDROLASE-LIKE PROTEIN 1, MITOCHONDRIAL"/>
    <property type="match status" value="1"/>
</dbReference>
<evidence type="ECO:0000256" key="1">
    <source>
        <dbReference type="ARBA" id="ARBA00022801"/>
    </source>
</evidence>
<gene>
    <name evidence="5" type="ORF">B296_00007509</name>
</gene>
<reference evidence="5 6" key="1">
    <citation type="journal article" date="2014" name="Agronomy (Basel)">
        <title>A Draft Genome Sequence for Ensete ventricosum, the Drought-Tolerant Tree Against Hunger.</title>
        <authorList>
            <person name="Harrison J."/>
            <person name="Moore K.A."/>
            <person name="Paszkiewicz K."/>
            <person name="Jones T."/>
            <person name="Grant M."/>
            <person name="Ambacheew D."/>
            <person name="Muzemil S."/>
            <person name="Studholme D.J."/>
        </authorList>
    </citation>
    <scope>NUCLEOTIDE SEQUENCE [LARGE SCALE GENOMIC DNA]</scope>
</reference>
<evidence type="ECO:0000313" key="5">
    <source>
        <dbReference type="EMBL" id="RRT56210.1"/>
    </source>
</evidence>
<dbReference type="Proteomes" id="UP000287651">
    <property type="component" value="Unassembled WGS sequence"/>
</dbReference>
<comment type="function">
    <text evidence="2">Hydrolyzes 3-hydroxyisobutyryl-CoA (HIBYL-CoA), a saline catabolite. Has high activity toward isobutyryl-CoA. Could be an isobutyryl-CoA dehydrogenase that functions in valine catabolism.</text>
</comment>
<dbReference type="Pfam" id="PF12056">
    <property type="entry name" value="DUF3537"/>
    <property type="match status" value="1"/>
</dbReference>
<dbReference type="GO" id="GO:0006574">
    <property type="term" value="P:L-valine catabolic process"/>
    <property type="evidence" value="ECO:0007669"/>
    <property type="project" value="UniProtKB-UniRule"/>
</dbReference>
<comment type="pathway">
    <text evidence="2">Amino-acid degradation; L-valine degradation.</text>
</comment>
<keyword evidence="3" id="KW-1133">Transmembrane helix</keyword>
<evidence type="ECO:0000256" key="2">
    <source>
        <dbReference type="RuleBase" id="RU369070"/>
    </source>
</evidence>
<dbReference type="InterPro" id="IPR045004">
    <property type="entry name" value="ECH_dom"/>
</dbReference>
<keyword evidence="1 2" id="KW-0378">Hydrolase</keyword>
<proteinExistence type="inferred from homology"/>
<comment type="catalytic activity">
    <reaction evidence="2">
        <text>3-hydroxy-2-methylpropanoyl-CoA + H2O = 3-hydroxy-2-methylpropanoate + CoA + H(+)</text>
        <dbReference type="Rhea" id="RHEA:20888"/>
        <dbReference type="ChEBI" id="CHEBI:11805"/>
        <dbReference type="ChEBI" id="CHEBI:15377"/>
        <dbReference type="ChEBI" id="CHEBI:15378"/>
        <dbReference type="ChEBI" id="CHEBI:57287"/>
        <dbReference type="ChEBI" id="CHEBI:57340"/>
        <dbReference type="EC" id="3.1.2.4"/>
    </reaction>
</comment>
<dbReference type="GO" id="GO:0003860">
    <property type="term" value="F:3-hydroxyisobutyryl-CoA hydrolase activity"/>
    <property type="evidence" value="ECO:0007669"/>
    <property type="project" value="UniProtKB-UniRule"/>
</dbReference>
<protein>
    <recommendedName>
        <fullName evidence="2">3-hydroxyisobutyryl-CoA hydrolase</fullName>
        <shortName evidence="2">HIB-CoA hydrolase</shortName>
        <shortName evidence="2">HIBYL-CoA-H</shortName>
        <ecNumber evidence="2">3.1.2.4</ecNumber>
    </recommendedName>
    <alternativeName>
        <fullName evidence="2">3-hydroxyisobutyryl-coenzyme A hydrolase</fullName>
    </alternativeName>
</protein>
<dbReference type="Pfam" id="PF16113">
    <property type="entry name" value="ECH_2"/>
    <property type="match status" value="1"/>
</dbReference>
<dbReference type="InterPro" id="IPR032259">
    <property type="entry name" value="HIBYL-CoA-H"/>
</dbReference>